<gene>
    <name evidence="1" type="ORF">HPB50_004294</name>
</gene>
<name>A0ACB7RXW6_HYAAI</name>
<proteinExistence type="predicted"/>
<reference evidence="1" key="1">
    <citation type="submission" date="2020-05" db="EMBL/GenBank/DDBJ databases">
        <title>Large-scale comparative analyses of tick genomes elucidate their genetic diversity and vector capacities.</title>
        <authorList>
            <person name="Jia N."/>
            <person name="Wang J."/>
            <person name="Shi W."/>
            <person name="Du L."/>
            <person name="Sun Y."/>
            <person name="Zhan W."/>
            <person name="Jiang J."/>
            <person name="Wang Q."/>
            <person name="Zhang B."/>
            <person name="Ji P."/>
            <person name="Sakyi L.B."/>
            <person name="Cui X."/>
            <person name="Yuan T."/>
            <person name="Jiang B."/>
            <person name="Yang W."/>
            <person name="Lam T.T.-Y."/>
            <person name="Chang Q."/>
            <person name="Ding S."/>
            <person name="Wang X."/>
            <person name="Zhu J."/>
            <person name="Ruan X."/>
            <person name="Zhao L."/>
            <person name="Wei J."/>
            <person name="Que T."/>
            <person name="Du C."/>
            <person name="Cheng J."/>
            <person name="Dai P."/>
            <person name="Han X."/>
            <person name="Huang E."/>
            <person name="Gao Y."/>
            <person name="Liu J."/>
            <person name="Shao H."/>
            <person name="Ye R."/>
            <person name="Li L."/>
            <person name="Wei W."/>
            <person name="Wang X."/>
            <person name="Wang C."/>
            <person name="Yang T."/>
            <person name="Huo Q."/>
            <person name="Li W."/>
            <person name="Guo W."/>
            <person name="Chen H."/>
            <person name="Zhou L."/>
            <person name="Ni X."/>
            <person name="Tian J."/>
            <person name="Zhou Y."/>
            <person name="Sheng Y."/>
            <person name="Liu T."/>
            <person name="Pan Y."/>
            <person name="Xia L."/>
            <person name="Li J."/>
            <person name="Zhao F."/>
            <person name="Cao W."/>
        </authorList>
    </citation>
    <scope>NUCLEOTIDE SEQUENCE</scope>
    <source>
        <strain evidence="1">Hyas-2018</strain>
    </source>
</reference>
<keyword evidence="2" id="KW-1185">Reference proteome</keyword>
<dbReference type="EMBL" id="CM023486">
    <property type="protein sequence ID" value="KAH6927463.1"/>
    <property type="molecule type" value="Genomic_DNA"/>
</dbReference>
<evidence type="ECO:0000313" key="2">
    <source>
        <dbReference type="Proteomes" id="UP000821845"/>
    </source>
</evidence>
<organism evidence="1 2">
    <name type="scientific">Hyalomma asiaticum</name>
    <name type="common">Tick</name>
    <dbReference type="NCBI Taxonomy" id="266040"/>
    <lineage>
        <taxon>Eukaryota</taxon>
        <taxon>Metazoa</taxon>
        <taxon>Ecdysozoa</taxon>
        <taxon>Arthropoda</taxon>
        <taxon>Chelicerata</taxon>
        <taxon>Arachnida</taxon>
        <taxon>Acari</taxon>
        <taxon>Parasitiformes</taxon>
        <taxon>Ixodida</taxon>
        <taxon>Ixodoidea</taxon>
        <taxon>Ixodidae</taxon>
        <taxon>Hyalomminae</taxon>
        <taxon>Hyalomma</taxon>
    </lineage>
</organism>
<sequence length="643" mass="71094">MSISENSSDSSSSDDCVELRRRCRSQDDLTSEHFLESAWQMPQYEYDASVHYPQWQPAPGSEWQPPLSEPHVPSQSPILTVLPGPRMPYYDPCTPPPLLTKLSPGTGPRMPFYDPSVPPPSLPVTSPLSMKDSSAALHSLSLTPSSSSTRDSFGTTPSLLQTSPLSSTCNSSGAMSASWPTPPLSSPQNSFEAVSSLSQLGPLSSTPDSSGAASCLSSAWNSSGTAKELTPVKRATDEDPPVVKRSRSSTDNGGGLAQPSGFLPRVFRGGLQWHGPSTYRMFCMQHDEGSDKDRQALEMYSYQMGDTAEVVFRPRPVSRTQQPATTPTRGRCVRRRTSHWAPHSATTPSSEMALTTSPIVPLLPKPFPYSISSKAGLVDSHCHLDFIFSRAGHTGTYAKFRLKHKDTFPDCYEGCVANFCNPATFKLRRKWGDLLSEDGVWGAFGCHPHMAREYNNAIEEQLIQALNHPSVVALGEIGLDYSHKNQCDHDVQQQVFRRQLYLALNRKLPLVIHSRDSTPDTIRILKELVPINYQIHRHCFTGNWQEAQVWLNAFPNLCLGLTPLVCSEHINALAEVARRIPLERLLIETDSPYFLPKQESRNLQVSHPGMAIHVAVRVSSLRNIPVEAVLAAVRDNTKRIYSI</sequence>
<protein>
    <submittedName>
        <fullName evidence="1">Uncharacterized protein</fullName>
    </submittedName>
</protein>
<accession>A0ACB7RXW6</accession>
<dbReference type="Proteomes" id="UP000821845">
    <property type="component" value="Chromosome 6"/>
</dbReference>
<evidence type="ECO:0000313" key="1">
    <source>
        <dbReference type="EMBL" id="KAH6927463.1"/>
    </source>
</evidence>
<comment type="caution">
    <text evidence="1">The sequence shown here is derived from an EMBL/GenBank/DDBJ whole genome shotgun (WGS) entry which is preliminary data.</text>
</comment>